<feature type="chain" id="PRO_5046914716" description="DUF2846 domain-containing protein" evidence="1">
    <location>
        <begin position="22"/>
        <end position="183"/>
    </location>
</feature>
<evidence type="ECO:0008006" key="4">
    <source>
        <dbReference type="Google" id="ProtNLM"/>
    </source>
</evidence>
<sequence>MKRFYFILLFCFLCLLSVPRAQDFAIPTEGKSLVYFVRSSGTGALINFKYFDGENYLGKFRGRNYFMYECDPGEHVFWVTSENRDFVEASLMPDKVYFIEVRPTPGALKAAVRLIPIDGDDARSKKRLGKIILKRDPVSLQKSDFSTEAEGLEYYIQNGMKKYLSDKEKGKKITQLPANFYHN</sequence>
<protein>
    <recommendedName>
        <fullName evidence="4">DUF2846 domain-containing protein</fullName>
    </recommendedName>
</protein>
<accession>A0ABX0HAK0</accession>
<dbReference type="EMBL" id="JAANYN010000008">
    <property type="protein sequence ID" value="NHE58719.1"/>
    <property type="molecule type" value="Genomic_DNA"/>
</dbReference>
<keyword evidence="1" id="KW-0732">Signal</keyword>
<dbReference type="Proteomes" id="UP000649799">
    <property type="component" value="Unassembled WGS sequence"/>
</dbReference>
<keyword evidence="3" id="KW-1185">Reference proteome</keyword>
<name>A0ABX0HAK0_9BACT</name>
<evidence type="ECO:0000313" key="3">
    <source>
        <dbReference type="Proteomes" id="UP000649799"/>
    </source>
</evidence>
<dbReference type="RefSeq" id="WP_166149370.1">
    <property type="nucleotide sequence ID" value="NZ_JAANYN010000008.1"/>
</dbReference>
<proteinExistence type="predicted"/>
<organism evidence="2 3">
    <name type="scientific">Cyclobacterium plantarum</name>
    <dbReference type="NCBI Taxonomy" id="2716263"/>
    <lineage>
        <taxon>Bacteria</taxon>
        <taxon>Pseudomonadati</taxon>
        <taxon>Bacteroidota</taxon>
        <taxon>Cytophagia</taxon>
        <taxon>Cytophagales</taxon>
        <taxon>Cyclobacteriaceae</taxon>
        <taxon>Cyclobacterium</taxon>
    </lineage>
</organism>
<feature type="signal peptide" evidence="1">
    <location>
        <begin position="1"/>
        <end position="21"/>
    </location>
</feature>
<gene>
    <name evidence="2" type="ORF">G9Q97_18060</name>
</gene>
<comment type="caution">
    <text evidence="2">The sequence shown here is derived from an EMBL/GenBank/DDBJ whole genome shotgun (WGS) entry which is preliminary data.</text>
</comment>
<reference evidence="2 3" key="1">
    <citation type="submission" date="2020-03" db="EMBL/GenBank/DDBJ databases">
        <title>Cyclobacterium plantarum sp. nov., a marine bacterium isolated from a coastal-marine wetland.</title>
        <authorList>
            <person name="Sanchez-Porro C."/>
            <person name="Ventosa A."/>
            <person name="Amoozegar M."/>
        </authorList>
    </citation>
    <scope>NUCLEOTIDE SEQUENCE [LARGE SCALE GENOMIC DNA]</scope>
    <source>
        <strain evidence="2 3">GBPx2</strain>
    </source>
</reference>
<evidence type="ECO:0000256" key="1">
    <source>
        <dbReference type="SAM" id="SignalP"/>
    </source>
</evidence>
<evidence type="ECO:0000313" key="2">
    <source>
        <dbReference type="EMBL" id="NHE58719.1"/>
    </source>
</evidence>